<evidence type="ECO:0000313" key="11">
    <source>
        <dbReference type="Proteomes" id="UP001589619"/>
    </source>
</evidence>
<keyword evidence="7 8" id="KW-0472">Membrane</keyword>
<keyword evidence="2 8" id="KW-0813">Transport</keyword>
<sequence>MDWTIVKNIFPDLLHGAGTTFLISILSIVLGTLAGFLLSLMRLSHVKALKAIAFFYTWLFRGLPLLVILFLVYYAAPFGLKLSAFYAGLLGMSLNAAAYKAEIIRSGLLAIPKGQIEAAEAVGMNPWQMMWQIRIPQTTRIILPIYISNSIALLKGSAQLSVITVPDLMLRAQTHYSSTYMPLETLGTASLLYLIMTSAMMAVQAWSEKKLKITQKLT</sequence>
<proteinExistence type="inferred from homology"/>
<dbReference type="InterPro" id="IPR043429">
    <property type="entry name" value="ArtM/GltK/GlnP/TcyL/YhdX-like"/>
</dbReference>
<comment type="caution">
    <text evidence="10">The sequence shown here is derived from an EMBL/GenBank/DDBJ whole genome shotgun (WGS) entry which is preliminary data.</text>
</comment>
<comment type="similarity">
    <text evidence="8">Belongs to the binding-protein-dependent transport system permease family.</text>
</comment>
<evidence type="ECO:0000256" key="3">
    <source>
        <dbReference type="ARBA" id="ARBA00022475"/>
    </source>
</evidence>
<dbReference type="Pfam" id="PF00528">
    <property type="entry name" value="BPD_transp_1"/>
    <property type="match status" value="1"/>
</dbReference>
<comment type="subcellular location">
    <subcellularLocation>
        <location evidence="1 8">Cell membrane</location>
        <topology evidence="1 8">Multi-pass membrane protein</topology>
    </subcellularLocation>
</comment>
<evidence type="ECO:0000313" key="10">
    <source>
        <dbReference type="EMBL" id="MFB9754415.1"/>
    </source>
</evidence>
<keyword evidence="4 8" id="KW-0812">Transmembrane</keyword>
<keyword evidence="3" id="KW-1003">Cell membrane</keyword>
<dbReference type="InterPro" id="IPR035906">
    <property type="entry name" value="MetI-like_sf"/>
</dbReference>
<gene>
    <name evidence="10" type="ORF">ACFFNY_22825</name>
</gene>
<accession>A0ABV5W237</accession>
<dbReference type="PROSITE" id="PS50928">
    <property type="entry name" value="ABC_TM1"/>
    <property type="match status" value="1"/>
</dbReference>
<dbReference type="EMBL" id="JBHMAG010000015">
    <property type="protein sequence ID" value="MFB9754415.1"/>
    <property type="molecule type" value="Genomic_DNA"/>
</dbReference>
<evidence type="ECO:0000256" key="7">
    <source>
        <dbReference type="ARBA" id="ARBA00023136"/>
    </source>
</evidence>
<dbReference type="Proteomes" id="UP001589619">
    <property type="component" value="Unassembled WGS sequence"/>
</dbReference>
<evidence type="ECO:0000259" key="9">
    <source>
        <dbReference type="PROSITE" id="PS50928"/>
    </source>
</evidence>
<dbReference type="NCBIfam" id="TIGR01726">
    <property type="entry name" value="HEQRo_perm_3TM"/>
    <property type="match status" value="1"/>
</dbReference>
<evidence type="ECO:0000256" key="5">
    <source>
        <dbReference type="ARBA" id="ARBA00022970"/>
    </source>
</evidence>
<dbReference type="RefSeq" id="WP_344916175.1">
    <property type="nucleotide sequence ID" value="NZ_BAAAYO010000018.1"/>
</dbReference>
<feature type="transmembrane region" description="Helical" evidence="8">
    <location>
        <begin position="185"/>
        <end position="206"/>
    </location>
</feature>
<feature type="transmembrane region" description="Helical" evidence="8">
    <location>
        <begin position="53"/>
        <end position="76"/>
    </location>
</feature>
<evidence type="ECO:0000256" key="8">
    <source>
        <dbReference type="RuleBase" id="RU363032"/>
    </source>
</evidence>
<dbReference type="InterPro" id="IPR010065">
    <property type="entry name" value="AA_ABC_transptr_permease_3TM"/>
</dbReference>
<dbReference type="CDD" id="cd06261">
    <property type="entry name" value="TM_PBP2"/>
    <property type="match status" value="1"/>
</dbReference>
<keyword evidence="11" id="KW-1185">Reference proteome</keyword>
<reference evidence="10 11" key="1">
    <citation type="submission" date="2024-09" db="EMBL/GenBank/DDBJ databases">
        <authorList>
            <person name="Sun Q."/>
            <person name="Mori K."/>
        </authorList>
    </citation>
    <scope>NUCLEOTIDE SEQUENCE [LARGE SCALE GENOMIC DNA]</scope>
    <source>
        <strain evidence="10 11">JCM 12520</strain>
    </source>
</reference>
<evidence type="ECO:0000256" key="1">
    <source>
        <dbReference type="ARBA" id="ARBA00004651"/>
    </source>
</evidence>
<feature type="transmembrane region" description="Helical" evidence="8">
    <location>
        <begin position="20"/>
        <end position="41"/>
    </location>
</feature>
<evidence type="ECO:0000256" key="6">
    <source>
        <dbReference type="ARBA" id="ARBA00022989"/>
    </source>
</evidence>
<dbReference type="Gene3D" id="1.10.3720.10">
    <property type="entry name" value="MetI-like"/>
    <property type="match status" value="1"/>
</dbReference>
<organism evidence="10 11">
    <name type="scientific">Paenibacillus hodogayensis</name>
    <dbReference type="NCBI Taxonomy" id="279208"/>
    <lineage>
        <taxon>Bacteria</taxon>
        <taxon>Bacillati</taxon>
        <taxon>Bacillota</taxon>
        <taxon>Bacilli</taxon>
        <taxon>Bacillales</taxon>
        <taxon>Paenibacillaceae</taxon>
        <taxon>Paenibacillus</taxon>
    </lineage>
</organism>
<evidence type="ECO:0000256" key="4">
    <source>
        <dbReference type="ARBA" id="ARBA00022692"/>
    </source>
</evidence>
<feature type="domain" description="ABC transmembrane type-1" evidence="9">
    <location>
        <begin position="17"/>
        <end position="204"/>
    </location>
</feature>
<keyword evidence="6 8" id="KW-1133">Transmembrane helix</keyword>
<name>A0ABV5W237_9BACL</name>
<protein>
    <submittedName>
        <fullName evidence="10">Amino acid ABC transporter permease</fullName>
    </submittedName>
</protein>
<dbReference type="PANTHER" id="PTHR30614">
    <property type="entry name" value="MEMBRANE COMPONENT OF AMINO ACID ABC TRANSPORTER"/>
    <property type="match status" value="1"/>
</dbReference>
<keyword evidence="5" id="KW-0029">Amino-acid transport</keyword>
<dbReference type="PANTHER" id="PTHR30614:SF0">
    <property type="entry name" value="L-CYSTINE TRANSPORT SYSTEM PERMEASE PROTEIN TCYL"/>
    <property type="match status" value="1"/>
</dbReference>
<evidence type="ECO:0000256" key="2">
    <source>
        <dbReference type="ARBA" id="ARBA00022448"/>
    </source>
</evidence>
<dbReference type="SUPFAM" id="SSF161098">
    <property type="entry name" value="MetI-like"/>
    <property type="match status" value="1"/>
</dbReference>
<dbReference type="InterPro" id="IPR000515">
    <property type="entry name" value="MetI-like"/>
</dbReference>